<sequence length="152" mass="17928">MKYKDIVFDVPDSSTDYKDILTPISHYELTISDSKALKELLKYNNIKASCSGAFYDKDGINSMYLFIPFVDSAVASFLVIFGLIGLLMMLLMFTFGLIYKLLFIFTLFFFLIINYLNYWILNLNQLKKAKHCSYFLFLHLFFFFHQYLLKMS</sequence>
<evidence type="ECO:0000256" key="1">
    <source>
        <dbReference type="SAM" id="Phobius"/>
    </source>
</evidence>
<evidence type="ECO:0000313" key="2">
    <source>
        <dbReference type="EMBL" id="ORY10601.1"/>
    </source>
</evidence>
<accession>A0A1Y1ZK27</accession>
<dbReference type="OrthoDB" id="2113314at2759"/>
<gene>
    <name evidence="2" type="ORF">LY90DRAFT_194914</name>
</gene>
<dbReference type="AlphaFoldDB" id="A0A1Y1ZK27"/>
<feature type="transmembrane region" description="Helical" evidence="1">
    <location>
        <begin position="132"/>
        <end position="149"/>
    </location>
</feature>
<name>A0A1Y1ZK27_9FUNG</name>
<reference evidence="2 3" key="1">
    <citation type="submission" date="2016-08" db="EMBL/GenBank/DDBJ databases">
        <title>A Parts List for Fungal Cellulosomes Revealed by Comparative Genomics.</title>
        <authorList>
            <consortium name="DOE Joint Genome Institute"/>
            <person name="Haitjema C.H."/>
            <person name="Gilmore S.P."/>
            <person name="Henske J.K."/>
            <person name="Solomon K.V."/>
            <person name="De Groot R."/>
            <person name="Kuo A."/>
            <person name="Mondo S.J."/>
            <person name="Salamov A.A."/>
            <person name="Labutti K."/>
            <person name="Zhao Z."/>
            <person name="Chiniquy J."/>
            <person name="Barry K."/>
            <person name="Brewer H.M."/>
            <person name="Purvine S.O."/>
            <person name="Wright A.T."/>
            <person name="Boxma B."/>
            <person name="Van Alen T."/>
            <person name="Hackstein J.H."/>
            <person name="Baker S.E."/>
            <person name="Grigoriev I.V."/>
            <person name="O'Malley M.A."/>
        </authorList>
    </citation>
    <scope>NUCLEOTIDE SEQUENCE [LARGE SCALE GENOMIC DNA]</scope>
    <source>
        <strain evidence="2 3">G1</strain>
    </source>
</reference>
<comment type="caution">
    <text evidence="2">The sequence shown here is derived from an EMBL/GenBank/DDBJ whole genome shotgun (WGS) entry which is preliminary data.</text>
</comment>
<keyword evidence="1" id="KW-0472">Membrane</keyword>
<keyword evidence="3" id="KW-1185">Reference proteome</keyword>
<protein>
    <submittedName>
        <fullName evidence="2">Uncharacterized protein</fullName>
    </submittedName>
</protein>
<feature type="transmembrane region" description="Helical" evidence="1">
    <location>
        <begin position="64"/>
        <end position="91"/>
    </location>
</feature>
<keyword evidence="1" id="KW-0812">Transmembrane</keyword>
<evidence type="ECO:0000313" key="3">
    <source>
        <dbReference type="Proteomes" id="UP000193920"/>
    </source>
</evidence>
<dbReference type="Proteomes" id="UP000193920">
    <property type="component" value="Unassembled WGS sequence"/>
</dbReference>
<feature type="transmembrane region" description="Helical" evidence="1">
    <location>
        <begin position="97"/>
        <end position="120"/>
    </location>
</feature>
<dbReference type="EMBL" id="MCOG01000391">
    <property type="protein sequence ID" value="ORY10601.1"/>
    <property type="molecule type" value="Genomic_DNA"/>
</dbReference>
<dbReference type="STRING" id="1754190.A0A1Y1ZK27"/>
<organism evidence="2 3">
    <name type="scientific">Neocallimastix californiae</name>
    <dbReference type="NCBI Taxonomy" id="1754190"/>
    <lineage>
        <taxon>Eukaryota</taxon>
        <taxon>Fungi</taxon>
        <taxon>Fungi incertae sedis</taxon>
        <taxon>Chytridiomycota</taxon>
        <taxon>Chytridiomycota incertae sedis</taxon>
        <taxon>Neocallimastigomycetes</taxon>
        <taxon>Neocallimastigales</taxon>
        <taxon>Neocallimastigaceae</taxon>
        <taxon>Neocallimastix</taxon>
    </lineage>
</organism>
<proteinExistence type="predicted"/>
<keyword evidence="1" id="KW-1133">Transmembrane helix</keyword>